<keyword evidence="2" id="KW-1185">Reference proteome</keyword>
<reference evidence="1" key="1">
    <citation type="submission" date="2023-04" db="EMBL/GenBank/DDBJ databases">
        <title>Phytophthora lilii NBRC 32176.</title>
        <authorList>
            <person name="Ichikawa N."/>
            <person name="Sato H."/>
            <person name="Tonouchi N."/>
        </authorList>
    </citation>
    <scope>NUCLEOTIDE SEQUENCE</scope>
    <source>
        <strain evidence="1">NBRC 32176</strain>
    </source>
</reference>
<evidence type="ECO:0000313" key="1">
    <source>
        <dbReference type="EMBL" id="GMF65664.1"/>
    </source>
</evidence>
<protein>
    <submittedName>
        <fullName evidence="1">Unnamed protein product</fullName>
    </submittedName>
</protein>
<accession>A0A9W6YJF6</accession>
<evidence type="ECO:0000313" key="2">
    <source>
        <dbReference type="Proteomes" id="UP001165083"/>
    </source>
</evidence>
<dbReference type="AlphaFoldDB" id="A0A9W6YJF6"/>
<sequence length="117" mass="12650">MQLQYEDTSQLDLQGLAVLAINTCICIKMQITCFMLKRKVATVALNFATAGVFGEFIKASEALQLGVKCGQKLFAATSSLVSYVDELQVNATQEQQLLSLVNQSDLVTNELPGAVCT</sequence>
<dbReference type="Proteomes" id="UP001165083">
    <property type="component" value="Unassembled WGS sequence"/>
</dbReference>
<comment type="caution">
    <text evidence="1">The sequence shown here is derived from an EMBL/GenBank/DDBJ whole genome shotgun (WGS) entry which is preliminary data.</text>
</comment>
<gene>
    <name evidence="1" type="ORF">Plil01_001829000</name>
</gene>
<dbReference type="EMBL" id="BSXW01012492">
    <property type="protein sequence ID" value="GMF65664.1"/>
    <property type="molecule type" value="Genomic_DNA"/>
</dbReference>
<proteinExistence type="predicted"/>
<name>A0A9W6YJF6_9STRA</name>
<organism evidence="1 2">
    <name type="scientific">Phytophthora lilii</name>
    <dbReference type="NCBI Taxonomy" id="2077276"/>
    <lineage>
        <taxon>Eukaryota</taxon>
        <taxon>Sar</taxon>
        <taxon>Stramenopiles</taxon>
        <taxon>Oomycota</taxon>
        <taxon>Peronosporomycetes</taxon>
        <taxon>Peronosporales</taxon>
        <taxon>Peronosporaceae</taxon>
        <taxon>Phytophthora</taxon>
    </lineage>
</organism>